<evidence type="ECO:0000256" key="7">
    <source>
        <dbReference type="ARBA" id="ARBA00023170"/>
    </source>
</evidence>
<keyword evidence="6 9" id="KW-0472">Membrane</keyword>
<keyword evidence="3 9" id="KW-0812">Transmembrane</keyword>
<evidence type="ECO:0000256" key="3">
    <source>
        <dbReference type="ARBA" id="ARBA00022692"/>
    </source>
</evidence>
<comment type="subcellular location">
    <subcellularLocation>
        <location evidence="1">Membrane</location>
        <topology evidence="1">Multi-pass membrane protein</topology>
    </subcellularLocation>
</comment>
<evidence type="ECO:0000259" key="10">
    <source>
        <dbReference type="PROSITE" id="PS50262"/>
    </source>
</evidence>
<dbReference type="AlphaFoldDB" id="A0ABD0YFJ0"/>
<name>A0ABD0YFJ0_9HEMI</name>
<evidence type="ECO:0000256" key="6">
    <source>
        <dbReference type="ARBA" id="ARBA00023136"/>
    </source>
</evidence>
<sequence length="142" mass="15944">MVAPSLDEYLLRRRGPKHLPLTVVVPITVVYSVILTAGVIGNLAVCLVIAKNSAMHTATNYYLFSLAVSDLTLLILGPYPMTFIYLSTERYPEFFCPTLLFPKTPPFNLDISFFTCYMFYSCITVHEADVSSISEEGLRGRY</sequence>
<dbReference type="PANTHER" id="PTHR24243:SF107">
    <property type="entry name" value="NEUROPEPTIDES CAPA RECEPTOR"/>
    <property type="match status" value="1"/>
</dbReference>
<evidence type="ECO:0000256" key="8">
    <source>
        <dbReference type="ARBA" id="ARBA00023224"/>
    </source>
</evidence>
<dbReference type="Proteomes" id="UP001558652">
    <property type="component" value="Unassembled WGS sequence"/>
</dbReference>
<feature type="transmembrane region" description="Helical" evidence="9">
    <location>
        <begin position="21"/>
        <end position="50"/>
    </location>
</feature>
<evidence type="ECO:0000313" key="11">
    <source>
        <dbReference type="EMBL" id="KAL1130068.1"/>
    </source>
</evidence>
<evidence type="ECO:0000256" key="5">
    <source>
        <dbReference type="ARBA" id="ARBA00023040"/>
    </source>
</evidence>
<organism evidence="11 12">
    <name type="scientific">Ranatra chinensis</name>
    <dbReference type="NCBI Taxonomy" id="642074"/>
    <lineage>
        <taxon>Eukaryota</taxon>
        <taxon>Metazoa</taxon>
        <taxon>Ecdysozoa</taxon>
        <taxon>Arthropoda</taxon>
        <taxon>Hexapoda</taxon>
        <taxon>Insecta</taxon>
        <taxon>Pterygota</taxon>
        <taxon>Neoptera</taxon>
        <taxon>Paraneoptera</taxon>
        <taxon>Hemiptera</taxon>
        <taxon>Heteroptera</taxon>
        <taxon>Panheteroptera</taxon>
        <taxon>Nepomorpha</taxon>
        <taxon>Nepidae</taxon>
        <taxon>Ranatrinae</taxon>
        <taxon>Ranatra</taxon>
    </lineage>
</organism>
<protein>
    <recommendedName>
        <fullName evidence="10">G-protein coupled receptors family 1 profile domain-containing protein</fullName>
    </recommendedName>
</protein>
<dbReference type="InterPro" id="IPR000276">
    <property type="entry name" value="GPCR_Rhodpsn"/>
</dbReference>
<dbReference type="PANTHER" id="PTHR24243">
    <property type="entry name" value="G-PROTEIN COUPLED RECEPTOR"/>
    <property type="match status" value="1"/>
</dbReference>
<feature type="domain" description="G-protein coupled receptors family 1 profile" evidence="10">
    <location>
        <begin position="41"/>
        <end position="96"/>
    </location>
</feature>
<gene>
    <name evidence="11" type="ORF">AAG570_013011</name>
</gene>
<accession>A0ABD0YFJ0</accession>
<dbReference type="PROSITE" id="PS50262">
    <property type="entry name" value="G_PROTEIN_RECEP_F1_2"/>
    <property type="match status" value="1"/>
</dbReference>
<keyword evidence="5" id="KW-0297">G-protein coupled receptor</keyword>
<evidence type="ECO:0000256" key="4">
    <source>
        <dbReference type="ARBA" id="ARBA00022989"/>
    </source>
</evidence>
<evidence type="ECO:0000256" key="9">
    <source>
        <dbReference type="SAM" id="Phobius"/>
    </source>
</evidence>
<reference evidence="11 12" key="1">
    <citation type="submission" date="2024-07" db="EMBL/GenBank/DDBJ databases">
        <title>Chromosome-level genome assembly of the water stick insect Ranatra chinensis (Heteroptera: Nepidae).</title>
        <authorList>
            <person name="Liu X."/>
        </authorList>
    </citation>
    <scope>NUCLEOTIDE SEQUENCE [LARGE SCALE GENOMIC DNA]</scope>
    <source>
        <strain evidence="11">Cailab_2021Rc</strain>
        <tissue evidence="11">Muscle</tissue>
    </source>
</reference>
<comment type="caution">
    <text evidence="11">The sequence shown here is derived from an EMBL/GenBank/DDBJ whole genome shotgun (WGS) entry which is preliminary data.</text>
</comment>
<dbReference type="SUPFAM" id="SSF81321">
    <property type="entry name" value="Family A G protein-coupled receptor-like"/>
    <property type="match status" value="1"/>
</dbReference>
<evidence type="ECO:0000313" key="12">
    <source>
        <dbReference type="Proteomes" id="UP001558652"/>
    </source>
</evidence>
<keyword evidence="4 9" id="KW-1133">Transmembrane helix</keyword>
<keyword evidence="7" id="KW-0675">Receptor</keyword>
<evidence type="ECO:0000256" key="1">
    <source>
        <dbReference type="ARBA" id="ARBA00004141"/>
    </source>
</evidence>
<dbReference type="Pfam" id="PF00001">
    <property type="entry name" value="7tm_1"/>
    <property type="match status" value="1"/>
</dbReference>
<comment type="similarity">
    <text evidence="2">Belongs to the G-protein coupled receptor 1 family.</text>
</comment>
<keyword evidence="8" id="KW-0807">Transducer</keyword>
<proteinExistence type="inferred from homology"/>
<dbReference type="EMBL" id="JBFDAA010000008">
    <property type="protein sequence ID" value="KAL1130068.1"/>
    <property type="molecule type" value="Genomic_DNA"/>
</dbReference>
<evidence type="ECO:0000256" key="2">
    <source>
        <dbReference type="ARBA" id="ARBA00010663"/>
    </source>
</evidence>
<keyword evidence="12" id="KW-1185">Reference proteome</keyword>
<feature type="transmembrane region" description="Helical" evidence="9">
    <location>
        <begin position="62"/>
        <end position="86"/>
    </location>
</feature>
<dbReference type="GO" id="GO:0016020">
    <property type="term" value="C:membrane"/>
    <property type="evidence" value="ECO:0007669"/>
    <property type="project" value="UniProtKB-SubCell"/>
</dbReference>
<dbReference type="GO" id="GO:0004930">
    <property type="term" value="F:G protein-coupled receptor activity"/>
    <property type="evidence" value="ECO:0007669"/>
    <property type="project" value="UniProtKB-KW"/>
</dbReference>
<dbReference type="InterPro" id="IPR017452">
    <property type="entry name" value="GPCR_Rhodpsn_7TM"/>
</dbReference>
<dbReference type="Gene3D" id="1.20.1070.10">
    <property type="entry name" value="Rhodopsin 7-helix transmembrane proteins"/>
    <property type="match status" value="1"/>
</dbReference>
<dbReference type="PRINTS" id="PR00237">
    <property type="entry name" value="GPCRRHODOPSN"/>
</dbReference>